<dbReference type="Pfam" id="PF00383">
    <property type="entry name" value="dCMP_cyt_deam_1"/>
    <property type="match status" value="1"/>
</dbReference>
<keyword evidence="4" id="KW-0378">Hydrolase</keyword>
<feature type="domain" description="CMP/dCMP-type deaminase" evidence="8">
    <location>
        <begin position="9"/>
        <end position="143"/>
    </location>
</feature>
<dbReference type="PANTHER" id="PTHR11086">
    <property type="entry name" value="DEOXYCYTIDYLATE DEAMINASE-RELATED"/>
    <property type="match status" value="1"/>
</dbReference>
<evidence type="ECO:0000256" key="2">
    <source>
        <dbReference type="ARBA" id="ARBA00006576"/>
    </source>
</evidence>
<evidence type="ECO:0000256" key="4">
    <source>
        <dbReference type="ARBA" id="ARBA00022801"/>
    </source>
</evidence>
<dbReference type="InterPro" id="IPR035105">
    <property type="entry name" value="Deoxycytidylate_deaminase_dom"/>
</dbReference>
<dbReference type="GO" id="GO:0008270">
    <property type="term" value="F:zinc ion binding"/>
    <property type="evidence" value="ECO:0007669"/>
    <property type="project" value="InterPro"/>
</dbReference>
<comment type="caution">
    <text evidence="9">The sequence shown here is derived from an EMBL/GenBank/DDBJ whole genome shotgun (WGS) entry which is preliminary data.</text>
</comment>
<dbReference type="EMBL" id="PNJD01000397">
    <property type="protein sequence ID" value="PMP94541.1"/>
    <property type="molecule type" value="Genomic_DNA"/>
</dbReference>
<dbReference type="InterPro" id="IPR016192">
    <property type="entry name" value="APOBEC/CMP_deaminase_Zn-bd"/>
</dbReference>
<keyword evidence="3 7" id="KW-0479">Metal-binding</keyword>
<dbReference type="PANTHER" id="PTHR11086:SF18">
    <property type="entry name" value="DEOXYCYTIDYLATE DEAMINASE"/>
    <property type="match status" value="1"/>
</dbReference>
<dbReference type="SUPFAM" id="SSF53927">
    <property type="entry name" value="Cytidine deaminase-like"/>
    <property type="match status" value="1"/>
</dbReference>
<sequence>MAEKIHRPDWHEYFMLIAKIVALRSGCNSRPTGAVIVKDKRILATGYNGPMPGAWHCTDKGPDYCFRREKGIPDRDKYNFCRSTHAEANAIAQAAKFGISVEGASIYCTLAPCYVCLKLLASAGIKEVYYEYDYESRDFERDEFWKSAILNKLKSQKKL</sequence>
<accession>A0A2N7Q8K4</accession>
<dbReference type="GO" id="GO:0005737">
    <property type="term" value="C:cytoplasm"/>
    <property type="evidence" value="ECO:0007669"/>
    <property type="project" value="TreeGrafter"/>
</dbReference>
<dbReference type="Proteomes" id="UP000235619">
    <property type="component" value="Unassembled WGS sequence"/>
</dbReference>
<feature type="binding site" evidence="7">
    <location>
        <position position="85"/>
    </location>
    <ligand>
        <name>Zn(2+)</name>
        <dbReference type="ChEBI" id="CHEBI:29105"/>
        <note>catalytic</note>
    </ligand>
</feature>
<feature type="binding site" evidence="7">
    <location>
        <position position="113"/>
    </location>
    <ligand>
        <name>Zn(2+)</name>
        <dbReference type="ChEBI" id="CHEBI:29105"/>
        <note>catalytic</note>
    </ligand>
</feature>
<feature type="binding site" evidence="7">
    <location>
        <position position="116"/>
    </location>
    <ligand>
        <name>Zn(2+)</name>
        <dbReference type="ChEBI" id="CHEBI:29105"/>
        <note>catalytic</note>
    </ligand>
</feature>
<dbReference type="InterPro" id="IPR016193">
    <property type="entry name" value="Cytidine_deaminase-like"/>
</dbReference>
<comment type="cofactor">
    <cofactor evidence="1 7">
        <name>Zn(2+)</name>
        <dbReference type="ChEBI" id="CHEBI:29105"/>
    </cofactor>
</comment>
<dbReference type="InterPro" id="IPR015517">
    <property type="entry name" value="dCMP_deaminase-rel"/>
</dbReference>
<dbReference type="InterPro" id="IPR016473">
    <property type="entry name" value="dCMP_deaminase"/>
</dbReference>
<dbReference type="PIRSF" id="PIRSF006019">
    <property type="entry name" value="dCMP_deaminase"/>
    <property type="match status" value="1"/>
</dbReference>
<comment type="similarity">
    <text evidence="2">Belongs to the cytidine and deoxycytidylate deaminase family.</text>
</comment>
<dbReference type="Gene3D" id="3.40.140.10">
    <property type="entry name" value="Cytidine Deaminase, domain 2"/>
    <property type="match status" value="1"/>
</dbReference>
<evidence type="ECO:0000313" key="10">
    <source>
        <dbReference type="Proteomes" id="UP000235619"/>
    </source>
</evidence>
<evidence type="ECO:0000256" key="7">
    <source>
        <dbReference type="PIRSR" id="PIRSR006019-2"/>
    </source>
</evidence>
<dbReference type="InterPro" id="IPR002125">
    <property type="entry name" value="CMP_dCMP_dom"/>
</dbReference>
<name>A0A2N7Q8K4_9BACT</name>
<organism evidence="9 10">
    <name type="scientific">Thermodesulfobacterium geofontis</name>
    <dbReference type="NCBI Taxonomy" id="1295609"/>
    <lineage>
        <taxon>Bacteria</taxon>
        <taxon>Pseudomonadati</taxon>
        <taxon>Thermodesulfobacteriota</taxon>
        <taxon>Thermodesulfobacteria</taxon>
        <taxon>Thermodesulfobacteriales</taxon>
        <taxon>Thermodesulfobacteriaceae</taxon>
        <taxon>Thermodesulfobacterium</taxon>
    </lineage>
</organism>
<dbReference type="PROSITE" id="PS00903">
    <property type="entry name" value="CYT_DCMP_DEAMINASES_1"/>
    <property type="match status" value="1"/>
</dbReference>
<dbReference type="PROSITE" id="PS51747">
    <property type="entry name" value="CYT_DCMP_DEAMINASES_2"/>
    <property type="match status" value="1"/>
</dbReference>
<evidence type="ECO:0000313" key="9">
    <source>
        <dbReference type="EMBL" id="PMP94541.1"/>
    </source>
</evidence>
<keyword evidence="5 7" id="KW-0862">Zinc</keyword>
<evidence type="ECO:0000256" key="3">
    <source>
        <dbReference type="ARBA" id="ARBA00022723"/>
    </source>
</evidence>
<evidence type="ECO:0000256" key="5">
    <source>
        <dbReference type="ARBA" id="ARBA00022833"/>
    </source>
</evidence>
<gene>
    <name evidence="9" type="ORF">C0169_06415</name>
</gene>
<reference evidence="9 10" key="1">
    <citation type="submission" date="2018-01" db="EMBL/GenBank/DDBJ databases">
        <title>Metagenomic assembled genomes from two thermal pools in the Uzon Caldera, Kamchatka, Russia.</title>
        <authorList>
            <person name="Wilkins L."/>
            <person name="Ettinger C."/>
        </authorList>
    </citation>
    <scope>NUCLEOTIDE SEQUENCE [LARGE SCALE GENOMIC DNA]</scope>
    <source>
        <strain evidence="9">ARK-04</strain>
    </source>
</reference>
<proteinExistence type="inferred from homology"/>
<dbReference type="GO" id="GO:0006220">
    <property type="term" value="P:pyrimidine nucleotide metabolic process"/>
    <property type="evidence" value="ECO:0007669"/>
    <property type="project" value="InterPro"/>
</dbReference>
<dbReference type="CDD" id="cd01286">
    <property type="entry name" value="deoxycytidylate_deaminase"/>
    <property type="match status" value="1"/>
</dbReference>
<evidence type="ECO:0000259" key="8">
    <source>
        <dbReference type="PROSITE" id="PS51747"/>
    </source>
</evidence>
<dbReference type="AlphaFoldDB" id="A0A2N7Q8K4"/>
<protein>
    <submittedName>
        <fullName evidence="9">CMP deaminase</fullName>
    </submittedName>
</protein>
<evidence type="ECO:0000256" key="6">
    <source>
        <dbReference type="PIRSR" id="PIRSR006019-1"/>
    </source>
</evidence>
<feature type="active site" description="Proton donor" evidence="6">
    <location>
        <position position="87"/>
    </location>
</feature>
<evidence type="ECO:0000256" key="1">
    <source>
        <dbReference type="ARBA" id="ARBA00001947"/>
    </source>
</evidence>
<dbReference type="GO" id="GO:0004132">
    <property type="term" value="F:dCMP deaminase activity"/>
    <property type="evidence" value="ECO:0007669"/>
    <property type="project" value="InterPro"/>
</dbReference>